<gene>
    <name evidence="3" type="ORF">N7U66_17965</name>
</gene>
<organism evidence="3 4">
    <name type="scientific">Lacinutrix neustonica</name>
    <dbReference type="NCBI Taxonomy" id="2980107"/>
    <lineage>
        <taxon>Bacteria</taxon>
        <taxon>Pseudomonadati</taxon>
        <taxon>Bacteroidota</taxon>
        <taxon>Flavobacteriia</taxon>
        <taxon>Flavobacteriales</taxon>
        <taxon>Flavobacteriaceae</taxon>
        <taxon>Lacinutrix</taxon>
    </lineage>
</organism>
<feature type="chain" id="PRO_5039239472" evidence="1">
    <location>
        <begin position="19"/>
        <end position="217"/>
    </location>
</feature>
<dbReference type="AlphaFoldDB" id="A0A9E8SCV8"/>
<dbReference type="InterPro" id="IPR025524">
    <property type="entry name" value="DUF4412"/>
</dbReference>
<evidence type="ECO:0000313" key="4">
    <source>
        <dbReference type="Proteomes" id="UP001164705"/>
    </source>
</evidence>
<evidence type="ECO:0000313" key="3">
    <source>
        <dbReference type="EMBL" id="WAC01758.1"/>
    </source>
</evidence>
<name>A0A9E8SCV8_9FLAO</name>
<proteinExistence type="predicted"/>
<evidence type="ECO:0000259" key="2">
    <source>
        <dbReference type="Pfam" id="PF14371"/>
    </source>
</evidence>
<feature type="signal peptide" evidence="1">
    <location>
        <begin position="1"/>
        <end position="18"/>
    </location>
</feature>
<dbReference type="Pfam" id="PF14371">
    <property type="entry name" value="DUF4412"/>
    <property type="match status" value="1"/>
</dbReference>
<dbReference type="Proteomes" id="UP001164705">
    <property type="component" value="Chromosome"/>
</dbReference>
<keyword evidence="1" id="KW-0732">Signal</keyword>
<protein>
    <submittedName>
        <fullName evidence="3">DUF4412 domain-containing protein</fullName>
    </submittedName>
</protein>
<accession>A0A9E8SCV8</accession>
<dbReference type="RefSeq" id="WP_267676356.1">
    <property type="nucleotide sequence ID" value="NZ_CP113088.1"/>
</dbReference>
<evidence type="ECO:0000256" key="1">
    <source>
        <dbReference type="SAM" id="SignalP"/>
    </source>
</evidence>
<dbReference type="EMBL" id="CP113088">
    <property type="protein sequence ID" value="WAC01758.1"/>
    <property type="molecule type" value="Genomic_DNA"/>
</dbReference>
<feature type="domain" description="DUF4412" evidence="2">
    <location>
        <begin position="48"/>
        <end position="156"/>
    </location>
</feature>
<sequence>MKKILILVAFAIGFAVNAQDKLNEGVLVSKQTITSKNEQVQAQLAMMGDMVSETYFKGSKSRAEMSNPMTGDITTISDGDSKEVRVLMDNPQAGKMYNTKSINDAELASKEIIVTKGEESKTILDYNCQQYFVTIKDGDNEMNIELFVTDKIQAFSADSSLYKDKIEGFPLYSSMDINQNGMDMTVTSQVTAIRKEGVSDDKFVMVPPSGYTKIEGQ</sequence>
<dbReference type="KEGG" id="lnu:N7U66_17965"/>
<reference evidence="3" key="1">
    <citation type="submission" date="2022-11" db="EMBL/GenBank/DDBJ databases">
        <title>Lacinutrix neustonica HL-RS19T sp. nov., isolated from the surface microlayer sample of brackish Lake Shihwa.</title>
        <authorList>
            <person name="Choi J.Y."/>
            <person name="Hwang C.Y."/>
        </authorList>
    </citation>
    <scope>NUCLEOTIDE SEQUENCE</scope>
    <source>
        <strain evidence="3">HL-RS19</strain>
    </source>
</reference>
<keyword evidence="4" id="KW-1185">Reference proteome</keyword>